<sequence length="2188" mass="230655">MTLVVSTVVAVPVQAADSGGGLGKPKAQEQLVTEVHEFAGQGAKKARARVAETRAENAEQGKRARAEQTATWPKAGSAKTGLAGKSKAARLTAGGLPVTLTGTPDGASGDTRIEVRSRKATEAAGVKGVLLTAMAADPGNAEVSVDYSDFASAYGGGWSGRLRLFQLPACALTTPDKAACRERTPLDSHNDISGQTVSAEVALAAPTAEKSPSSRNSTAAATTSAASASSAVTVLALAASAGASTSGAGDYTASPLSPASSWEAGGSSGAFTWSYGMAVPPAAAGPSPSLALSYDSGSVDGRTASTNNQANPVGEGFEISSSSYIERSYDSCDKDGQTDKFDLCWKFENASIVLNGKANKLVKVDATDKTDDVWRLSSDDASTVVRSTGGDNGDDDGEYWTVTTGDGTKYVFGQHKLPGAAATDLTNSVWTVPVYGNNSGEPGYDKGTAFAGRALTQAWRWNLDYVVDIHGNAMTYWYTPETNYYAQNGASTATAKYTRGGYLTEIRYGQNKDALFSGVTSDKVTFSYAERCTVADCGELTDSTAPKWPDVPFDSICASGADCDAASPSFFTRKRLTGVSTQAWSAATSKFTAVDSWALDQDFKDGNDIGDTSDHSLVLESVRHTGENGTAIVLDPVTFTYEMRPNRVDADLDNILPLSRPRIRTVTSETGAITTVTISGPECVRGFNMPAAEDDNSKPCYPQFWNINGSSEASIDWFHKYRVTAVGTADPFSGSADTENAYTYADPAWHYNDDPLTPETERTWSVWRGYGKVTATKGIAGGTQSKTVSLYLQGMHGDKLKGTATTRSASVAGIDFTGLDVADQTDSDPYAGFLREQITYNGSTPVSVTVNDPWYRTTATHSASNTKTYFVRTERAYAHTYLAAKTSWRTRTTATTEWDAYGQPLMVQDAGDAAVTGDETCTRTWYAANTTLGINSLVTRTRVVGRSCTPAETELSLPTSSATAGDVLSDTAMVYDGTSTTAVWSGSQTPTKGEITWIGRPTAYPTAATNGERNPSVWQTTSRTTYDGLGRVASVTDTANNTTATSYVPIAAGPLTRTKVTNAKTQSTFVYADYARGLPVKVYDINSKITETTYDALGRQTATWLPDRSRASSYSPNYTYAYSVSNADNSWSSTSTLKADGSTYNTSYAIYDSLLRPLQSQSPTPQGGRLLTDTRYNDRGLAYQTYADAFDSDNLPSGEYAAAVYGRTPKQSVTVFDGAERPVTSTFYVVGVEKWSTTSSYTGDSTATTAPDGGSATRTIVDAQGRTTETREYEGTSPADTGYGATVGATYTSTKFTYTRDGKQSTITGPDSGWSYAYDLYGRQTSATDPDMGTTTTGFTTLDQVSWTKDAEGRVVISAYDVLGRTTGTWSAPATADLSSTTEEQVDANKLTAYTYDGVTNAKGQRDSAIRYVGGAVSGTGSAYTKKVTAFDSMYRATTTQLVLPDSDPLVAKKAVADKTLTFAADYRIDGTLQSTTEPAAGGLASEQVIYKYDGLGLNTQTEGTSAYLLDASYTALGQPQVLSLGKSNAEGTYNAYINNHYETGTDRILRSSVTDDTHAYTLQQLNYAYDAAGNVTSISDPMTLGGTGAADNQCFTYDGHRRLTDAWTPSAADCSTANRTTANLGGAAPYWTSYTYKDSGLRATEVTKTSSTPTTKTYCYNSTKTHRLLATTANTCTGVTEAYTYDATGNTKTRLDGTASQTLTWSAESKLDTLKEGTSTTGYVYDADGSLLIRRNTAGETVLYLGSSEIHLDTSTSTAKFWAQRYYTGAGSTIAMRTNKSGTDKLSWLASDHHGTSSLAIDNATQVTTKRYSTPFGADRGQPTFGPWPDDKGFLGATADSASGLTHLGAREYDLSTGRFISVDPVLIPDQHQSLNGYTYAGNNPITFSDPTGLWLDDGTGHNEPRPGGGGGGQSSTPGVPSGGTGPGGCYYTCGGTASTSSTGNNSSGAPVVAENPPMWGWLGDVLDTTGNYVSAIVSEPELWWGAAETAGSLLLMGAGGNVVLAGGALCVATLVGCAISVPAAAGGVAMVGIGAFGMKDGIGRIDSGMNKALSEAKSESSGTGSVDVGAQNPNVTWKTDEFDGWQHVLDGHRIGGAEYDSVTKGAFIGKGAKVQKWIQQVVNENSAKANSGGRDGYVYEGRINAGPDGVGILSDRQAQGLGSNRAYGIKVILNPNGSLRTAHPIP</sequence>
<proteinExistence type="predicted"/>
<reference evidence="2" key="1">
    <citation type="submission" date="2020-01" db="EMBL/GenBank/DDBJ databases">
        <title>Insect and environment-associated Actinomycetes.</title>
        <authorList>
            <person name="Currrie C."/>
            <person name="Chevrette M."/>
            <person name="Carlson C."/>
            <person name="Stubbendieck R."/>
            <person name="Wendt-Pienkowski E."/>
        </authorList>
    </citation>
    <scope>NUCLEOTIDE SEQUENCE</scope>
    <source>
        <strain evidence="2">SID12501</strain>
    </source>
</reference>
<gene>
    <name evidence="2" type="ORF">G3I71_07480</name>
</gene>
<evidence type="ECO:0000256" key="1">
    <source>
        <dbReference type="SAM" id="MobiDB-lite"/>
    </source>
</evidence>
<feature type="region of interest" description="Disordered" evidence="1">
    <location>
        <begin position="1240"/>
        <end position="1259"/>
    </location>
</feature>
<feature type="region of interest" description="Disordered" evidence="1">
    <location>
        <begin position="1893"/>
        <end position="1923"/>
    </location>
</feature>
<protein>
    <submittedName>
        <fullName evidence="2">RHS repeat-associated core domain-containing protein</fullName>
    </submittedName>
</protein>
<feature type="region of interest" description="Disordered" evidence="1">
    <location>
        <begin position="54"/>
        <end position="86"/>
    </location>
</feature>
<evidence type="ECO:0000313" key="2">
    <source>
        <dbReference type="EMBL" id="NEC85671.1"/>
    </source>
</evidence>
<dbReference type="Gene3D" id="2.180.10.10">
    <property type="entry name" value="RHS repeat-associated core"/>
    <property type="match status" value="1"/>
</dbReference>
<dbReference type="EMBL" id="JAAGLU010000005">
    <property type="protein sequence ID" value="NEC85671.1"/>
    <property type="molecule type" value="Genomic_DNA"/>
</dbReference>
<dbReference type="NCBIfam" id="TIGR03696">
    <property type="entry name" value="Rhs_assc_core"/>
    <property type="match status" value="1"/>
</dbReference>
<accession>A0A6B3BIQ8</accession>
<name>A0A6B3BIQ8_9ACTN</name>
<feature type="region of interest" description="Disordered" evidence="1">
    <location>
        <begin position="296"/>
        <end position="317"/>
    </location>
</feature>
<dbReference type="RefSeq" id="WP_164313118.1">
    <property type="nucleotide sequence ID" value="NZ_JAAGLU010000005.1"/>
</dbReference>
<feature type="compositionally biased region" description="Basic and acidic residues" evidence="1">
    <location>
        <begin position="54"/>
        <end position="66"/>
    </location>
</feature>
<dbReference type="InterPro" id="IPR050708">
    <property type="entry name" value="T6SS_VgrG/RHS"/>
</dbReference>
<dbReference type="PANTHER" id="PTHR32305">
    <property type="match status" value="1"/>
</dbReference>
<dbReference type="PANTHER" id="PTHR32305:SF17">
    <property type="entry name" value="TRNA NUCLEASE WAPA"/>
    <property type="match status" value="1"/>
</dbReference>
<comment type="caution">
    <text evidence="2">The sequence shown here is derived from an EMBL/GenBank/DDBJ whole genome shotgun (WGS) entry which is preliminary data.</text>
</comment>
<feature type="compositionally biased region" description="Polar residues" evidence="1">
    <location>
        <begin position="1240"/>
        <end position="1249"/>
    </location>
</feature>
<organism evidence="2">
    <name type="scientific">Streptomyces sp. SID12501</name>
    <dbReference type="NCBI Taxonomy" id="2706042"/>
    <lineage>
        <taxon>Bacteria</taxon>
        <taxon>Bacillati</taxon>
        <taxon>Actinomycetota</taxon>
        <taxon>Actinomycetes</taxon>
        <taxon>Kitasatosporales</taxon>
        <taxon>Streptomycetaceae</taxon>
        <taxon>Streptomyces</taxon>
    </lineage>
</organism>
<dbReference type="InterPro" id="IPR022385">
    <property type="entry name" value="Rhs_assc_core"/>
</dbReference>